<dbReference type="InterPro" id="IPR012042">
    <property type="entry name" value="NeuTTM/CthTTM-like"/>
</dbReference>
<sequence>MEHLEIERKFLVKSDEYREQALSKTRIIQGFLNTHPERTVRVRVTGEVGFLTVKGKSNVSGTSRYEWEKEIEKEEALSLMKLCEPGIIDKYRYEVDFEGKLFEIDEFAGDNLGLVIAEIELKNENETFEKPGWLGEEVTGKVAYYNSQLIQKPYNQWKM</sequence>
<dbReference type="InterPro" id="IPR023577">
    <property type="entry name" value="CYTH_domain"/>
</dbReference>
<dbReference type="EMBL" id="PVYX01000001">
    <property type="protein sequence ID" value="PRX56756.1"/>
    <property type="molecule type" value="Genomic_DNA"/>
</dbReference>
<evidence type="ECO:0000313" key="2">
    <source>
        <dbReference type="EMBL" id="PRX56756.1"/>
    </source>
</evidence>
<gene>
    <name evidence="2" type="ORF">CLV81_0753</name>
</gene>
<organism evidence="2 3">
    <name type="scientific">Flagellimonas meridianipacifica</name>
    <dbReference type="NCBI Taxonomy" id="1080225"/>
    <lineage>
        <taxon>Bacteria</taxon>
        <taxon>Pseudomonadati</taxon>
        <taxon>Bacteroidota</taxon>
        <taxon>Flavobacteriia</taxon>
        <taxon>Flavobacteriales</taxon>
        <taxon>Flavobacteriaceae</taxon>
        <taxon>Flagellimonas</taxon>
    </lineage>
</organism>
<name>A0A2T0MGU6_9FLAO</name>
<protein>
    <submittedName>
        <fullName evidence="2">CYTH domain-containing protein</fullName>
    </submittedName>
</protein>
<dbReference type="AlphaFoldDB" id="A0A2T0MGU6"/>
<dbReference type="Pfam" id="PF01928">
    <property type="entry name" value="CYTH"/>
    <property type="match status" value="1"/>
</dbReference>
<dbReference type="PANTHER" id="PTHR40114:SF1">
    <property type="entry name" value="SLR0698 PROTEIN"/>
    <property type="match status" value="1"/>
</dbReference>
<dbReference type="SUPFAM" id="SSF55154">
    <property type="entry name" value="CYTH-like phosphatases"/>
    <property type="match status" value="1"/>
</dbReference>
<comment type="caution">
    <text evidence="2">The sequence shown here is derived from an EMBL/GenBank/DDBJ whole genome shotgun (WGS) entry which is preliminary data.</text>
</comment>
<accession>A0A2T0MGU6</accession>
<proteinExistence type="predicted"/>
<dbReference type="InterPro" id="IPR033469">
    <property type="entry name" value="CYTH-like_dom_sf"/>
</dbReference>
<reference evidence="2 3" key="1">
    <citation type="submission" date="2018-03" db="EMBL/GenBank/DDBJ databases">
        <title>Genomic Encyclopedia of Archaeal and Bacterial Type Strains, Phase II (KMG-II): from individual species to whole genera.</title>
        <authorList>
            <person name="Goeker M."/>
        </authorList>
    </citation>
    <scope>NUCLEOTIDE SEQUENCE [LARGE SCALE GENOMIC DNA]</scope>
    <source>
        <strain evidence="2 3">DSM 25027</strain>
    </source>
</reference>
<dbReference type="Proteomes" id="UP000237640">
    <property type="component" value="Unassembled WGS sequence"/>
</dbReference>
<keyword evidence="3" id="KW-1185">Reference proteome</keyword>
<dbReference type="Gene3D" id="2.40.320.10">
    <property type="entry name" value="Hypothetical Protein Pfu-838710-001"/>
    <property type="match status" value="1"/>
</dbReference>
<evidence type="ECO:0000259" key="1">
    <source>
        <dbReference type="PROSITE" id="PS51707"/>
    </source>
</evidence>
<evidence type="ECO:0000313" key="3">
    <source>
        <dbReference type="Proteomes" id="UP000237640"/>
    </source>
</evidence>
<dbReference type="CDD" id="cd07891">
    <property type="entry name" value="CYTH-like_CthTTM-like_1"/>
    <property type="match status" value="1"/>
</dbReference>
<dbReference type="PROSITE" id="PS51707">
    <property type="entry name" value="CYTH"/>
    <property type="match status" value="1"/>
</dbReference>
<dbReference type="PANTHER" id="PTHR40114">
    <property type="entry name" value="SLR0698 PROTEIN"/>
    <property type="match status" value="1"/>
</dbReference>
<dbReference type="PIRSF" id="PIRSF016487">
    <property type="entry name" value="CYTH_UCP016487"/>
    <property type="match status" value="1"/>
</dbReference>
<dbReference type="OrthoDB" id="9805588at2"/>
<feature type="domain" description="CYTH" evidence="1">
    <location>
        <begin position="3"/>
        <end position="159"/>
    </location>
</feature>
<dbReference type="SMART" id="SM01118">
    <property type="entry name" value="CYTH"/>
    <property type="match status" value="1"/>
</dbReference>